<sequence length="99" mass="12015">MDFSLDEELLVIASIADEEEKREKKRLWVHNINLKRDEHGEFHTLFPDLLQDEAKFFKYFRMSSQKFFELLNMLPQLQKQDTNFRRCIPPDERLAITLK</sequence>
<evidence type="ECO:0000313" key="2">
    <source>
        <dbReference type="Proteomes" id="UP001160148"/>
    </source>
</evidence>
<dbReference type="EMBL" id="CARXXK010000002">
    <property type="protein sequence ID" value="CAI6354391.1"/>
    <property type="molecule type" value="Genomic_DNA"/>
</dbReference>
<protein>
    <recommendedName>
        <fullName evidence="3">Protein ALP1-like</fullName>
    </recommendedName>
</protein>
<gene>
    <name evidence="1" type="ORF">MEUPH1_LOCUS10402</name>
</gene>
<dbReference type="Proteomes" id="UP001160148">
    <property type="component" value="Unassembled WGS sequence"/>
</dbReference>
<evidence type="ECO:0008006" key="3">
    <source>
        <dbReference type="Google" id="ProtNLM"/>
    </source>
</evidence>
<dbReference type="AlphaFoldDB" id="A0AAV0WET4"/>
<organism evidence="1 2">
    <name type="scientific">Macrosiphum euphorbiae</name>
    <name type="common">potato aphid</name>
    <dbReference type="NCBI Taxonomy" id="13131"/>
    <lineage>
        <taxon>Eukaryota</taxon>
        <taxon>Metazoa</taxon>
        <taxon>Ecdysozoa</taxon>
        <taxon>Arthropoda</taxon>
        <taxon>Hexapoda</taxon>
        <taxon>Insecta</taxon>
        <taxon>Pterygota</taxon>
        <taxon>Neoptera</taxon>
        <taxon>Paraneoptera</taxon>
        <taxon>Hemiptera</taxon>
        <taxon>Sternorrhyncha</taxon>
        <taxon>Aphidomorpha</taxon>
        <taxon>Aphidoidea</taxon>
        <taxon>Aphididae</taxon>
        <taxon>Macrosiphini</taxon>
        <taxon>Macrosiphum</taxon>
    </lineage>
</organism>
<accession>A0AAV0WET4</accession>
<proteinExistence type="predicted"/>
<comment type="caution">
    <text evidence="1">The sequence shown here is derived from an EMBL/GenBank/DDBJ whole genome shotgun (WGS) entry which is preliminary data.</text>
</comment>
<name>A0AAV0WET4_9HEMI</name>
<reference evidence="1 2" key="1">
    <citation type="submission" date="2023-01" db="EMBL/GenBank/DDBJ databases">
        <authorList>
            <person name="Whitehead M."/>
        </authorList>
    </citation>
    <scope>NUCLEOTIDE SEQUENCE [LARGE SCALE GENOMIC DNA]</scope>
</reference>
<evidence type="ECO:0000313" key="1">
    <source>
        <dbReference type="EMBL" id="CAI6354391.1"/>
    </source>
</evidence>
<keyword evidence="2" id="KW-1185">Reference proteome</keyword>